<sequence>MADIRTNDAPAAALAAPPPAAQPAAAHADPAAATAQHDRLAERLDGQPAPPPAVSPPLAAAPAGTTRQPPPSTTSDAARVVRFRPGATNEWDRMPAEIQNKILKHAGVLTLWLNGRIEDIKKISLTHFKELLRDVFETDWRGDLAELPFEKFKQSPLCEPFWRMRTRSMHARVKALKFNFLSDSLDQAAILNGWADLLHPNSYTKLSHSAARCGSVEMLQRLVDERKIVAFDKEHVRFAAAFGHLHLLEWLHKRMPSRIWTAKVMDYAAGNGHLDCVKWLHANRTEGCTADAMDGAAKNGHIAVVKWLHANRTEGCTTDAMDWAAESGHLAVLEFLHNNHIEGCTSRAMDAAAAEGHLDCVKFLHNNRTEGCTNLAMDQAAKNGHLSVVEWLHNNRLEGCTVWAMNYAAENGHLAVVKWLHANRTEGCSLHAWEYSAQNGHADIIEFLYTNRANGSIVDAAGSAVRSGQLSVLRRIHELVPDVVMGSVVNDAASGGHTLALDWIFDNTNARPTERSISCAADRGKLYMLRWFHERMPEMLRSYMASRLGAYAESVIEWFIRDDLPHDSADVMRLAIQEDHVEIIDWLLMHLDENECYDGDLELARELVDSI</sequence>
<feature type="region of interest" description="Disordered" evidence="1">
    <location>
        <begin position="1"/>
        <end position="80"/>
    </location>
</feature>
<gene>
    <name evidence="2" type="ORF">HK105_208248</name>
</gene>
<dbReference type="PANTHER" id="PTHR46586">
    <property type="entry name" value="ANKYRIN REPEAT-CONTAINING PROTEIN"/>
    <property type="match status" value="1"/>
</dbReference>
<dbReference type="InterPro" id="IPR002110">
    <property type="entry name" value="Ankyrin_rpt"/>
</dbReference>
<dbReference type="PANTHER" id="PTHR46586:SF3">
    <property type="entry name" value="ANKYRIN REPEAT-CONTAINING PROTEIN"/>
    <property type="match status" value="1"/>
</dbReference>
<dbReference type="Pfam" id="PF13637">
    <property type="entry name" value="Ank_4"/>
    <property type="match status" value="2"/>
</dbReference>
<evidence type="ECO:0000313" key="3">
    <source>
        <dbReference type="Proteomes" id="UP001527925"/>
    </source>
</evidence>
<name>A0ABR4MYB4_9FUNG</name>
<evidence type="ECO:0000256" key="1">
    <source>
        <dbReference type="SAM" id="MobiDB-lite"/>
    </source>
</evidence>
<dbReference type="SUPFAM" id="SSF48403">
    <property type="entry name" value="Ankyrin repeat"/>
    <property type="match status" value="1"/>
</dbReference>
<protein>
    <recommendedName>
        <fullName evidence="4">Ankyrin repeat protein</fullName>
    </recommendedName>
</protein>
<dbReference type="Proteomes" id="UP001527925">
    <property type="component" value="Unassembled WGS sequence"/>
</dbReference>
<dbReference type="InterPro" id="IPR052050">
    <property type="entry name" value="SecEffector_AnkRepeat"/>
</dbReference>
<evidence type="ECO:0000313" key="2">
    <source>
        <dbReference type="EMBL" id="KAL2912257.1"/>
    </source>
</evidence>
<accession>A0ABR4MYB4</accession>
<dbReference type="Gene3D" id="1.25.40.20">
    <property type="entry name" value="Ankyrin repeat-containing domain"/>
    <property type="match status" value="3"/>
</dbReference>
<dbReference type="EMBL" id="JADGIZ020000072">
    <property type="protein sequence ID" value="KAL2912257.1"/>
    <property type="molecule type" value="Genomic_DNA"/>
</dbReference>
<reference evidence="2 3" key="1">
    <citation type="submission" date="2023-09" db="EMBL/GenBank/DDBJ databases">
        <title>Pangenome analysis of Batrachochytrium dendrobatidis and related Chytrids.</title>
        <authorList>
            <person name="Yacoub M.N."/>
            <person name="Stajich J.E."/>
            <person name="James T.Y."/>
        </authorList>
    </citation>
    <scope>NUCLEOTIDE SEQUENCE [LARGE SCALE GENOMIC DNA]</scope>
    <source>
        <strain evidence="2 3">JEL0888</strain>
    </source>
</reference>
<feature type="compositionally biased region" description="Low complexity" evidence="1">
    <location>
        <begin position="22"/>
        <end position="35"/>
    </location>
</feature>
<comment type="caution">
    <text evidence="2">The sequence shown here is derived from an EMBL/GenBank/DDBJ whole genome shotgun (WGS) entry which is preliminary data.</text>
</comment>
<keyword evidence="3" id="KW-1185">Reference proteome</keyword>
<feature type="compositionally biased region" description="Basic and acidic residues" evidence="1">
    <location>
        <begin position="36"/>
        <end position="45"/>
    </location>
</feature>
<proteinExistence type="predicted"/>
<evidence type="ECO:0008006" key="4">
    <source>
        <dbReference type="Google" id="ProtNLM"/>
    </source>
</evidence>
<dbReference type="InterPro" id="IPR036770">
    <property type="entry name" value="Ankyrin_rpt-contain_sf"/>
</dbReference>
<organism evidence="2 3">
    <name type="scientific">Polyrhizophydium stewartii</name>
    <dbReference type="NCBI Taxonomy" id="2732419"/>
    <lineage>
        <taxon>Eukaryota</taxon>
        <taxon>Fungi</taxon>
        <taxon>Fungi incertae sedis</taxon>
        <taxon>Chytridiomycota</taxon>
        <taxon>Chytridiomycota incertae sedis</taxon>
        <taxon>Chytridiomycetes</taxon>
        <taxon>Rhizophydiales</taxon>
        <taxon>Rhizophydiales incertae sedis</taxon>
        <taxon>Polyrhizophydium</taxon>
    </lineage>
</organism>